<evidence type="ECO:0000256" key="4">
    <source>
        <dbReference type="ARBA" id="ARBA00023136"/>
    </source>
</evidence>
<feature type="transmembrane region" description="Helical" evidence="7">
    <location>
        <begin position="112"/>
        <end position="131"/>
    </location>
</feature>
<dbReference type="PANTHER" id="PTHR33048">
    <property type="entry name" value="PTH11-LIKE INTEGRAL MEMBRANE PROTEIN (AFU_ORTHOLOGUE AFUA_5G11245)"/>
    <property type="match status" value="1"/>
</dbReference>
<evidence type="ECO:0000256" key="3">
    <source>
        <dbReference type="ARBA" id="ARBA00022989"/>
    </source>
</evidence>
<keyword evidence="10" id="KW-1185">Reference proteome</keyword>
<evidence type="ECO:0000256" key="7">
    <source>
        <dbReference type="SAM" id="Phobius"/>
    </source>
</evidence>
<feature type="transmembrane region" description="Helical" evidence="7">
    <location>
        <begin position="30"/>
        <end position="50"/>
    </location>
</feature>
<evidence type="ECO:0000256" key="2">
    <source>
        <dbReference type="ARBA" id="ARBA00022692"/>
    </source>
</evidence>
<evidence type="ECO:0000256" key="5">
    <source>
        <dbReference type="ARBA" id="ARBA00038359"/>
    </source>
</evidence>
<sequence length="374" mass="40892">MAPTKGVIDPPPGVTPNFENPVQWLYRANWVVVVVGVVLCTSALAMRLYTKIHLSRRFGADDVCVILAWIGAVATQLLGMVGGYENAGYGIHLWDMDQETFDRFEKVELADAVIYLPAMSLAKAAILILYHRLMDPSQMCRRVIYAVGCLIVAYTVAIDLALIFACRPINKGWDMSVEGQCVDKGGLFMAIAVANIVTDIILILLPVPAVRRLQMGHMQKAGVMGLFAIGCATVVTSIIRCATLVPLLTSADQSWEMARALLLVNIEANFMILCASLPFLKQFLRVHAPGLLSSHTSSEPQTPTHSSRPRRLTNRGMPKVGNSLLAPTEVELISDTLERGRPGVDRQYTGDDTTSESETIHVIDDRVKSKGSLC</sequence>
<dbReference type="OrthoDB" id="5342292at2759"/>
<feature type="transmembrane region" description="Helical" evidence="7">
    <location>
        <begin position="260"/>
        <end position="280"/>
    </location>
</feature>
<feature type="region of interest" description="Disordered" evidence="6">
    <location>
        <begin position="294"/>
        <end position="322"/>
    </location>
</feature>
<feature type="transmembrane region" description="Helical" evidence="7">
    <location>
        <begin position="143"/>
        <end position="165"/>
    </location>
</feature>
<dbReference type="AlphaFoldDB" id="A0A5N6TTX7"/>
<gene>
    <name evidence="9" type="ORF">BDV25DRAFT_122377</name>
</gene>
<feature type="domain" description="Rhodopsin" evidence="8">
    <location>
        <begin position="46"/>
        <end position="285"/>
    </location>
</feature>
<dbReference type="Pfam" id="PF20684">
    <property type="entry name" value="Fung_rhodopsin"/>
    <property type="match status" value="1"/>
</dbReference>
<dbReference type="GO" id="GO:0016020">
    <property type="term" value="C:membrane"/>
    <property type="evidence" value="ECO:0007669"/>
    <property type="project" value="UniProtKB-SubCell"/>
</dbReference>
<evidence type="ECO:0000259" key="8">
    <source>
        <dbReference type="Pfam" id="PF20684"/>
    </source>
</evidence>
<proteinExistence type="inferred from homology"/>
<dbReference type="Proteomes" id="UP000325780">
    <property type="component" value="Unassembled WGS sequence"/>
</dbReference>
<dbReference type="EMBL" id="ML742112">
    <property type="protein sequence ID" value="KAE8149818.1"/>
    <property type="molecule type" value="Genomic_DNA"/>
</dbReference>
<protein>
    <recommendedName>
        <fullName evidence="8">Rhodopsin domain-containing protein</fullName>
    </recommendedName>
</protein>
<reference evidence="9 10" key="1">
    <citation type="submission" date="2019-04" db="EMBL/GenBank/DDBJ databases">
        <title>Friends and foes A comparative genomics study of 23 Aspergillus species from section Flavi.</title>
        <authorList>
            <consortium name="DOE Joint Genome Institute"/>
            <person name="Kjaerbolling I."/>
            <person name="Vesth T."/>
            <person name="Frisvad J.C."/>
            <person name="Nybo J.L."/>
            <person name="Theobald S."/>
            <person name="Kildgaard S."/>
            <person name="Isbrandt T."/>
            <person name="Kuo A."/>
            <person name="Sato A."/>
            <person name="Lyhne E.K."/>
            <person name="Kogle M.E."/>
            <person name="Wiebenga A."/>
            <person name="Kun R.S."/>
            <person name="Lubbers R.J."/>
            <person name="Makela M.R."/>
            <person name="Barry K."/>
            <person name="Chovatia M."/>
            <person name="Clum A."/>
            <person name="Daum C."/>
            <person name="Haridas S."/>
            <person name="He G."/>
            <person name="LaButti K."/>
            <person name="Lipzen A."/>
            <person name="Mondo S."/>
            <person name="Riley R."/>
            <person name="Salamov A."/>
            <person name="Simmons B.A."/>
            <person name="Magnuson J.K."/>
            <person name="Henrissat B."/>
            <person name="Mortensen U.H."/>
            <person name="Larsen T.O."/>
            <person name="Devries R.P."/>
            <person name="Grigoriev I.V."/>
            <person name="Machida M."/>
            <person name="Baker S.E."/>
            <person name="Andersen M.R."/>
        </authorList>
    </citation>
    <scope>NUCLEOTIDE SEQUENCE [LARGE SCALE GENOMIC DNA]</scope>
    <source>
        <strain evidence="9 10">IBT 18842</strain>
    </source>
</reference>
<dbReference type="InterPro" id="IPR049326">
    <property type="entry name" value="Rhodopsin_dom_fungi"/>
</dbReference>
<evidence type="ECO:0000256" key="6">
    <source>
        <dbReference type="SAM" id="MobiDB-lite"/>
    </source>
</evidence>
<dbReference type="PANTHER" id="PTHR33048:SF124">
    <property type="entry name" value="INTEGRAL MEMBRANE PROTEIN"/>
    <property type="match status" value="1"/>
</dbReference>
<keyword evidence="4 7" id="KW-0472">Membrane</keyword>
<evidence type="ECO:0000256" key="1">
    <source>
        <dbReference type="ARBA" id="ARBA00004141"/>
    </source>
</evidence>
<keyword evidence="2 7" id="KW-0812">Transmembrane</keyword>
<keyword evidence="3 7" id="KW-1133">Transmembrane helix</keyword>
<name>A0A5N6TTX7_ASPAV</name>
<evidence type="ECO:0000313" key="9">
    <source>
        <dbReference type="EMBL" id="KAE8149818.1"/>
    </source>
</evidence>
<feature type="transmembrane region" description="Helical" evidence="7">
    <location>
        <begin position="62"/>
        <end position="84"/>
    </location>
</feature>
<feature type="transmembrane region" description="Helical" evidence="7">
    <location>
        <begin position="185"/>
        <end position="205"/>
    </location>
</feature>
<comment type="similarity">
    <text evidence="5">Belongs to the SAT4 family.</text>
</comment>
<comment type="subcellular location">
    <subcellularLocation>
        <location evidence="1">Membrane</location>
        <topology evidence="1">Multi-pass membrane protein</topology>
    </subcellularLocation>
</comment>
<accession>A0A5N6TTX7</accession>
<organism evidence="9 10">
    <name type="scientific">Aspergillus avenaceus</name>
    <dbReference type="NCBI Taxonomy" id="36643"/>
    <lineage>
        <taxon>Eukaryota</taxon>
        <taxon>Fungi</taxon>
        <taxon>Dikarya</taxon>
        <taxon>Ascomycota</taxon>
        <taxon>Pezizomycotina</taxon>
        <taxon>Eurotiomycetes</taxon>
        <taxon>Eurotiomycetidae</taxon>
        <taxon>Eurotiales</taxon>
        <taxon>Aspergillaceae</taxon>
        <taxon>Aspergillus</taxon>
        <taxon>Aspergillus subgen. Circumdati</taxon>
    </lineage>
</organism>
<feature type="region of interest" description="Disordered" evidence="6">
    <location>
        <begin position="336"/>
        <end position="358"/>
    </location>
</feature>
<evidence type="ECO:0000313" key="10">
    <source>
        <dbReference type="Proteomes" id="UP000325780"/>
    </source>
</evidence>
<dbReference type="InterPro" id="IPR052337">
    <property type="entry name" value="SAT4-like"/>
</dbReference>
<feature type="compositionally biased region" description="Polar residues" evidence="6">
    <location>
        <begin position="294"/>
        <end position="306"/>
    </location>
</feature>
<feature type="transmembrane region" description="Helical" evidence="7">
    <location>
        <begin position="226"/>
        <end position="248"/>
    </location>
</feature>